<evidence type="ECO:0000259" key="3">
    <source>
        <dbReference type="Pfam" id="PF19040"/>
    </source>
</evidence>
<feature type="transmembrane region" description="Helical" evidence="1">
    <location>
        <begin position="280"/>
        <end position="302"/>
    </location>
</feature>
<dbReference type="RefSeq" id="WP_077411998.1">
    <property type="nucleotide sequence ID" value="NZ_JBHRTS010000006.1"/>
</dbReference>
<dbReference type="InterPro" id="IPR002656">
    <property type="entry name" value="Acyl_transf_3_dom"/>
</dbReference>
<organism evidence="4 5">
    <name type="scientific">Marinicella sediminis</name>
    <dbReference type="NCBI Taxonomy" id="1792834"/>
    <lineage>
        <taxon>Bacteria</taxon>
        <taxon>Pseudomonadati</taxon>
        <taxon>Pseudomonadota</taxon>
        <taxon>Gammaproteobacteria</taxon>
        <taxon>Lysobacterales</taxon>
        <taxon>Marinicellaceae</taxon>
        <taxon>Marinicella</taxon>
    </lineage>
</organism>
<feature type="domain" description="Acyltransferase 3" evidence="2">
    <location>
        <begin position="11"/>
        <end position="328"/>
    </location>
</feature>
<evidence type="ECO:0000259" key="2">
    <source>
        <dbReference type="Pfam" id="PF01757"/>
    </source>
</evidence>
<evidence type="ECO:0000313" key="4">
    <source>
        <dbReference type="EMBL" id="MFC3195045.1"/>
    </source>
</evidence>
<protein>
    <submittedName>
        <fullName evidence="4">Acyltransferase family protein</fullName>
        <ecNumber evidence="4">2.3.1.-</ecNumber>
    </submittedName>
</protein>
<feature type="transmembrane region" description="Helical" evidence="1">
    <location>
        <begin position="77"/>
        <end position="101"/>
    </location>
</feature>
<accession>A0ABV7JA92</accession>
<dbReference type="InterPro" id="IPR050879">
    <property type="entry name" value="Acyltransferase_3"/>
</dbReference>
<feature type="transmembrane region" description="Helical" evidence="1">
    <location>
        <begin position="224"/>
        <end position="243"/>
    </location>
</feature>
<dbReference type="Proteomes" id="UP001595533">
    <property type="component" value="Unassembled WGS sequence"/>
</dbReference>
<dbReference type="PANTHER" id="PTHR23028:SF53">
    <property type="entry name" value="ACYL_TRANSF_3 DOMAIN-CONTAINING PROTEIN"/>
    <property type="match status" value="1"/>
</dbReference>
<keyword evidence="1" id="KW-0472">Membrane</keyword>
<feature type="transmembrane region" description="Helical" evidence="1">
    <location>
        <begin position="314"/>
        <end position="331"/>
    </location>
</feature>
<evidence type="ECO:0000313" key="5">
    <source>
        <dbReference type="Proteomes" id="UP001595533"/>
    </source>
</evidence>
<keyword evidence="4" id="KW-0012">Acyltransferase</keyword>
<feature type="transmembrane region" description="Helical" evidence="1">
    <location>
        <begin position="249"/>
        <end position="268"/>
    </location>
</feature>
<feature type="transmembrane region" description="Helical" evidence="1">
    <location>
        <begin position="36"/>
        <end position="56"/>
    </location>
</feature>
<name>A0ABV7JA92_9GAMM</name>
<keyword evidence="1" id="KW-1133">Transmembrane helix</keyword>
<dbReference type="EMBL" id="JBHRTS010000006">
    <property type="protein sequence ID" value="MFC3195045.1"/>
    <property type="molecule type" value="Genomic_DNA"/>
</dbReference>
<feature type="transmembrane region" description="Helical" evidence="1">
    <location>
        <begin position="107"/>
        <end position="127"/>
    </location>
</feature>
<keyword evidence="4" id="KW-0808">Transferase</keyword>
<gene>
    <name evidence="4" type="ORF">ACFODZ_12405</name>
</gene>
<feature type="transmembrane region" description="Helical" evidence="1">
    <location>
        <begin position="193"/>
        <end position="212"/>
    </location>
</feature>
<feature type="domain" description="SGNH" evidence="3">
    <location>
        <begin position="403"/>
        <end position="602"/>
    </location>
</feature>
<dbReference type="EC" id="2.3.1.-" evidence="4"/>
<dbReference type="Pfam" id="PF01757">
    <property type="entry name" value="Acyl_transf_3"/>
    <property type="match status" value="1"/>
</dbReference>
<keyword evidence="5" id="KW-1185">Reference proteome</keyword>
<sequence>MTAVQKTFRKDIQGLRALAVLAVILDHLEVPFSNGGFIGVDVFFTLSGFLITRLIVERLQGDGFKLFGFYKNRFWRLFPALLVTLAVTLLVAVLLFPAVLISDTAEASLAALFSVSNLYFFTEAGYWDYTAKYKPLLHTWSLGVEEQFYVLYPAMLIWAHLRKWNLRLILLAMAVLSLLLSVVVTASNPDAGFYLLPFRVFEFCLGGLVCLWPQQRLSERLSALIGVLALAVLVACVYAFEFIERFPSWWPLIPCLACAVLLLIRPVGFNRIILEHPVMVAIGNFSYSWYLVHWPVVVFYLFVLPHKPEGVDQVIMFSGSLLLAVLLHRFVEQPFRYHRRNSWLLWFFVLLLIWLCFWLISRDGQLKSTVLPVSEVTSLSDKAVNLQRYQLWFSQCDTHSRGISEQCLEPHKISQNVLIVGDSFGIDGFNIMSAWQPDNHYILMSEKGCPPIINTSQVLNKSCDAVFDRLLHYLTDNPGVDEVVYSIRIDFARLPALRKSIQTLIQHPVRVTVLGVGPQYQEQARILAHGATDFAEASKRVNQHQQNRLYVLNEQAKEQVEQAGARYIDKLSYFCPQQQCRVFTEDQKEMVTYDRNHLSLGASMDYAKYLVQFDSPREVQ</sequence>
<feature type="transmembrane region" description="Helical" evidence="1">
    <location>
        <begin position="343"/>
        <end position="360"/>
    </location>
</feature>
<feature type="transmembrane region" description="Helical" evidence="1">
    <location>
        <begin position="168"/>
        <end position="187"/>
    </location>
</feature>
<keyword evidence="1" id="KW-0812">Transmembrane</keyword>
<evidence type="ECO:0000256" key="1">
    <source>
        <dbReference type="SAM" id="Phobius"/>
    </source>
</evidence>
<dbReference type="PANTHER" id="PTHR23028">
    <property type="entry name" value="ACETYLTRANSFERASE"/>
    <property type="match status" value="1"/>
</dbReference>
<dbReference type="InterPro" id="IPR043968">
    <property type="entry name" value="SGNH"/>
</dbReference>
<comment type="caution">
    <text evidence="4">The sequence shown here is derived from an EMBL/GenBank/DDBJ whole genome shotgun (WGS) entry which is preliminary data.</text>
</comment>
<dbReference type="Pfam" id="PF19040">
    <property type="entry name" value="SGNH"/>
    <property type="match status" value="1"/>
</dbReference>
<proteinExistence type="predicted"/>
<dbReference type="GO" id="GO:0016746">
    <property type="term" value="F:acyltransferase activity"/>
    <property type="evidence" value="ECO:0007669"/>
    <property type="project" value="UniProtKB-KW"/>
</dbReference>
<reference evidence="5" key="1">
    <citation type="journal article" date="2019" name="Int. J. Syst. Evol. Microbiol.">
        <title>The Global Catalogue of Microorganisms (GCM) 10K type strain sequencing project: providing services to taxonomists for standard genome sequencing and annotation.</title>
        <authorList>
            <consortium name="The Broad Institute Genomics Platform"/>
            <consortium name="The Broad Institute Genome Sequencing Center for Infectious Disease"/>
            <person name="Wu L."/>
            <person name="Ma J."/>
        </authorList>
    </citation>
    <scope>NUCLEOTIDE SEQUENCE [LARGE SCALE GENOMIC DNA]</scope>
    <source>
        <strain evidence="5">KCTC 42953</strain>
    </source>
</reference>